<dbReference type="Pfam" id="PF04993">
    <property type="entry name" value="TfoX_N"/>
    <property type="match status" value="1"/>
</dbReference>
<dbReference type="RefSeq" id="WP_031058363.1">
    <property type="nucleotide sequence ID" value="NZ_JBIBHV010000001.1"/>
</dbReference>
<keyword evidence="2" id="KW-0808">Transferase</keyword>
<name>A0A101N155_9ACTN</name>
<sequence length="109" mass="11740">MAYDEGLAERIRRYLDEDPGVTEQRMFGAITFMYQGNMAVGVTGDDLMVRVGPDAAHAALARPGTRPADMTGRPMRGWILVAGTAVTEDEALGAWIDEGRAFAASLPPK</sequence>
<dbReference type="EMBL" id="LMWM01000030">
    <property type="protein sequence ID" value="KUM84629.1"/>
    <property type="molecule type" value="Genomic_DNA"/>
</dbReference>
<evidence type="ECO:0000313" key="3">
    <source>
        <dbReference type="Proteomes" id="UP000053039"/>
    </source>
</evidence>
<dbReference type="InterPro" id="IPR007076">
    <property type="entry name" value="TfoX_N"/>
</dbReference>
<reference evidence="2 3" key="1">
    <citation type="submission" date="2015-10" db="EMBL/GenBank/DDBJ databases">
        <title>Draft genome sequence of Streptomyces pseudovenezuelae DSM 40212, type strain for the species Streptomyces pseudovenezuelae.</title>
        <authorList>
            <person name="Ruckert C."/>
            <person name="Winkler A."/>
            <person name="Kalinowski J."/>
            <person name="Kampfer P."/>
            <person name="Glaeser S."/>
        </authorList>
    </citation>
    <scope>NUCLEOTIDE SEQUENCE [LARGE SCALE GENOMIC DNA]</scope>
    <source>
        <strain evidence="2 3">DSM 40212</strain>
    </source>
</reference>
<feature type="domain" description="TfoX N-terminal" evidence="1">
    <location>
        <begin position="17"/>
        <end position="101"/>
    </location>
</feature>
<dbReference type="GO" id="GO:0008168">
    <property type="term" value="F:methyltransferase activity"/>
    <property type="evidence" value="ECO:0007669"/>
    <property type="project" value="UniProtKB-KW"/>
</dbReference>
<comment type="caution">
    <text evidence="2">The sequence shown here is derived from an EMBL/GenBank/DDBJ whole genome shotgun (WGS) entry which is preliminary data.</text>
</comment>
<evidence type="ECO:0000259" key="1">
    <source>
        <dbReference type="Pfam" id="PF04993"/>
    </source>
</evidence>
<evidence type="ECO:0000313" key="2">
    <source>
        <dbReference type="EMBL" id="KUM84629.1"/>
    </source>
</evidence>
<dbReference type="GO" id="GO:0032259">
    <property type="term" value="P:methylation"/>
    <property type="evidence" value="ECO:0007669"/>
    <property type="project" value="UniProtKB-KW"/>
</dbReference>
<dbReference type="OrthoDB" id="214902at2"/>
<dbReference type="SUPFAM" id="SSF159894">
    <property type="entry name" value="YgaC/TfoX-N like"/>
    <property type="match status" value="1"/>
</dbReference>
<gene>
    <name evidence="2" type="ORF">AQI94_29070</name>
</gene>
<dbReference type="Proteomes" id="UP000053039">
    <property type="component" value="Unassembled WGS sequence"/>
</dbReference>
<keyword evidence="2" id="KW-0489">Methyltransferase</keyword>
<protein>
    <submittedName>
        <fullName evidence="2">RNA methyltransferase</fullName>
    </submittedName>
</protein>
<dbReference type="AlphaFoldDB" id="A0A101N155"/>
<accession>A0A101N155</accession>
<dbReference type="Gene3D" id="3.30.1460.30">
    <property type="entry name" value="YgaC/TfoX-N like chaperone"/>
    <property type="match status" value="1"/>
</dbReference>
<proteinExistence type="predicted"/>
<organism evidence="2 3">
    <name type="scientific">Streptomyces pseudovenezuelae</name>
    <dbReference type="NCBI Taxonomy" id="67350"/>
    <lineage>
        <taxon>Bacteria</taxon>
        <taxon>Bacillati</taxon>
        <taxon>Actinomycetota</taxon>
        <taxon>Actinomycetes</taxon>
        <taxon>Kitasatosporales</taxon>
        <taxon>Streptomycetaceae</taxon>
        <taxon>Streptomyces</taxon>
        <taxon>Streptomyces aurantiacus group</taxon>
    </lineage>
</organism>